<evidence type="ECO:0008006" key="4">
    <source>
        <dbReference type="Google" id="ProtNLM"/>
    </source>
</evidence>
<evidence type="ECO:0000313" key="3">
    <source>
        <dbReference type="Proteomes" id="UP000030816"/>
    </source>
</evidence>
<evidence type="ECO:0000256" key="1">
    <source>
        <dbReference type="SAM" id="SignalP"/>
    </source>
</evidence>
<reference evidence="2 3" key="1">
    <citation type="journal article" date="2014" name="Proc. Natl. Acad. Sci. U.S.A.">
        <title>Trajectory and genomic determinants of fungal-pathogen speciation and host adaptation.</title>
        <authorList>
            <person name="Hu X."/>
            <person name="Xiao G."/>
            <person name="Zheng P."/>
            <person name="Shang Y."/>
            <person name="Su Y."/>
            <person name="Zhang X."/>
            <person name="Liu X."/>
            <person name="Zhan S."/>
            <person name="St Leger R.J."/>
            <person name="Wang C."/>
        </authorList>
    </citation>
    <scope>NUCLEOTIDE SEQUENCE [LARGE SCALE GENOMIC DNA]</scope>
    <source>
        <strain evidence="2 3">ARSEF 1941</strain>
    </source>
</reference>
<dbReference type="RefSeq" id="XP_040675894.1">
    <property type="nucleotide sequence ID" value="XM_040826045.1"/>
</dbReference>
<evidence type="ECO:0000313" key="2">
    <source>
        <dbReference type="EMBL" id="KHN94828.1"/>
    </source>
</evidence>
<proteinExistence type="predicted"/>
<feature type="signal peptide" evidence="1">
    <location>
        <begin position="1"/>
        <end position="30"/>
    </location>
</feature>
<sequence>MVAMAILMSPSAAAAAAAPLLLSTLQESRSQNVPYDAHQALLALERPRHVPDEPVHGLPVRAADLPRSVHIPAPRTLRLPSEHAPSRGPPVFAYVSSVQRTAVGVKPVWQNFDLVP</sequence>
<comment type="caution">
    <text evidence="2">The sequence shown here is derived from an EMBL/GenBank/DDBJ whole genome shotgun (WGS) entry which is preliminary data.</text>
</comment>
<dbReference type="HOGENOM" id="CLU_2097393_0_0_1"/>
<keyword evidence="3" id="KW-1185">Reference proteome</keyword>
<dbReference type="EMBL" id="AZHE01000029">
    <property type="protein sequence ID" value="KHN94828.1"/>
    <property type="molecule type" value="Genomic_DNA"/>
</dbReference>
<dbReference type="GeneID" id="63741702"/>
<name>A0A0B2WLM7_METAS</name>
<keyword evidence="1" id="KW-0732">Signal</keyword>
<dbReference type="AlphaFoldDB" id="A0A0B2WLM7"/>
<organism evidence="2 3">
    <name type="scientific">Metarhizium album (strain ARSEF 1941)</name>
    <dbReference type="NCBI Taxonomy" id="1081103"/>
    <lineage>
        <taxon>Eukaryota</taxon>
        <taxon>Fungi</taxon>
        <taxon>Dikarya</taxon>
        <taxon>Ascomycota</taxon>
        <taxon>Pezizomycotina</taxon>
        <taxon>Sordariomycetes</taxon>
        <taxon>Hypocreomycetidae</taxon>
        <taxon>Hypocreales</taxon>
        <taxon>Clavicipitaceae</taxon>
        <taxon>Metarhizium</taxon>
    </lineage>
</organism>
<accession>A0A0B2WLM7</accession>
<dbReference type="Proteomes" id="UP000030816">
    <property type="component" value="Unassembled WGS sequence"/>
</dbReference>
<protein>
    <recommendedName>
        <fullName evidence="4">Secreted protein</fullName>
    </recommendedName>
</protein>
<gene>
    <name evidence="2" type="ORF">MAM_07247</name>
</gene>
<feature type="chain" id="PRO_5002096659" description="Secreted protein" evidence="1">
    <location>
        <begin position="31"/>
        <end position="116"/>
    </location>
</feature>